<keyword evidence="2" id="KW-1185">Reference proteome</keyword>
<dbReference type="Proteomes" id="UP000429980">
    <property type="component" value="Unassembled WGS sequence"/>
</dbReference>
<accession>A0ABY3FWN3</accession>
<proteinExistence type="predicted"/>
<evidence type="ECO:0000313" key="2">
    <source>
        <dbReference type="Proteomes" id="UP000429980"/>
    </source>
</evidence>
<evidence type="ECO:0000313" key="1">
    <source>
        <dbReference type="EMBL" id="TWL39551.1"/>
    </source>
</evidence>
<protein>
    <submittedName>
        <fullName evidence="1">Uncharacterized protein</fullName>
    </submittedName>
</protein>
<organism evidence="1 2">
    <name type="scientific">Bacillus paralicheniformis</name>
    <dbReference type="NCBI Taxonomy" id="1648923"/>
    <lineage>
        <taxon>Bacteria</taxon>
        <taxon>Bacillati</taxon>
        <taxon>Bacillota</taxon>
        <taxon>Bacilli</taxon>
        <taxon>Bacillales</taxon>
        <taxon>Bacillaceae</taxon>
        <taxon>Bacillus</taxon>
    </lineage>
</organism>
<comment type="caution">
    <text evidence="1">The sequence shown here is derived from an EMBL/GenBank/DDBJ whole genome shotgun (WGS) entry which is preliminary data.</text>
</comment>
<reference evidence="1 2" key="1">
    <citation type="submission" date="2019-06" db="EMBL/GenBank/DDBJ databases">
        <title>Genome sequence analysis of &gt;100 Bacillus licheniformis strains suggests intrinsic resistance to this species.</title>
        <authorList>
            <person name="Wels M."/>
            <person name="Siezen R.J."/>
            <person name="Johansen E."/>
            <person name="Stuer-Lauridsen B."/>
            <person name="Bjerre K."/>
            <person name="Nielsen B.K.K."/>
        </authorList>
    </citation>
    <scope>NUCLEOTIDE SEQUENCE [LARGE SCALE GENOMIC DNA]</scope>
    <source>
        <strain evidence="1 2">BAC-15381</strain>
    </source>
</reference>
<name>A0ABY3FWN3_9BACI</name>
<gene>
    <name evidence="1" type="ORF">CHCC15381_4117</name>
</gene>
<dbReference type="EMBL" id="NILF01000033">
    <property type="protein sequence ID" value="TWL39551.1"/>
    <property type="molecule type" value="Genomic_DNA"/>
</dbReference>
<sequence>MSDSSVEYAPHIRDEFDKVIYSLNKIKNYLGGEEITHTSDKYFQ</sequence>